<keyword evidence="3" id="KW-1185">Reference proteome</keyword>
<dbReference type="InterPro" id="IPR007313">
    <property type="entry name" value="FxsA"/>
</dbReference>
<sequence>MRLIVGFLLIEIIAFTALGAAIGYGWAILVVLGLMLLGSLVASVSLRSTLARMQGSSTKPGQLAGDAGLILAGWGLSIVPGIVSSIVGLLIMFGPTRGIMRRAAARWFSREVENFGVRMYQHSPMANEHTSYGSFSDFAGHTQHSAGASHPTHEVIDADEIKAWTQNVTPDDFTKGTK</sequence>
<dbReference type="PANTHER" id="PTHR35335:SF1">
    <property type="entry name" value="UPF0716 PROTEIN FXSA"/>
    <property type="match status" value="1"/>
</dbReference>
<name>A0ABY8VJK5_9CORY</name>
<dbReference type="Proteomes" id="UP001225598">
    <property type="component" value="Chromosome"/>
</dbReference>
<keyword evidence="1" id="KW-0812">Transmembrane</keyword>
<dbReference type="RefSeq" id="WP_284826622.1">
    <property type="nucleotide sequence ID" value="NZ_CP126969.1"/>
</dbReference>
<organism evidence="2 3">
    <name type="scientific">Corynebacterium breve</name>
    <dbReference type="NCBI Taxonomy" id="3049799"/>
    <lineage>
        <taxon>Bacteria</taxon>
        <taxon>Bacillati</taxon>
        <taxon>Actinomycetota</taxon>
        <taxon>Actinomycetes</taxon>
        <taxon>Mycobacteriales</taxon>
        <taxon>Corynebacteriaceae</taxon>
        <taxon>Corynebacterium</taxon>
    </lineage>
</organism>
<evidence type="ECO:0000313" key="2">
    <source>
        <dbReference type="EMBL" id="WIM68828.1"/>
    </source>
</evidence>
<feature type="transmembrane region" description="Helical" evidence="1">
    <location>
        <begin position="67"/>
        <end position="93"/>
    </location>
</feature>
<dbReference type="PANTHER" id="PTHR35335">
    <property type="entry name" value="UPF0716 PROTEIN FXSA"/>
    <property type="match status" value="1"/>
</dbReference>
<dbReference type="EMBL" id="CP126969">
    <property type="protein sequence ID" value="WIM68828.1"/>
    <property type="molecule type" value="Genomic_DNA"/>
</dbReference>
<dbReference type="NCBIfam" id="NF008528">
    <property type="entry name" value="PRK11463.1-2"/>
    <property type="match status" value="1"/>
</dbReference>
<evidence type="ECO:0000256" key="1">
    <source>
        <dbReference type="SAM" id="Phobius"/>
    </source>
</evidence>
<gene>
    <name evidence="2" type="ORF">QP027_05460</name>
</gene>
<proteinExistence type="predicted"/>
<evidence type="ECO:0000313" key="3">
    <source>
        <dbReference type="Proteomes" id="UP001225598"/>
    </source>
</evidence>
<reference evidence="2 3" key="1">
    <citation type="submission" date="2023-05" db="EMBL/GenBank/DDBJ databases">
        <title>Corynebacterium suedekumii sp. nov. and Corynebacterium breve sp. nov. isolated from raw cow's milk.</title>
        <authorList>
            <person name="Baer M.K."/>
            <person name="Mehl L."/>
            <person name="Hellmuth R."/>
            <person name="Marke G."/>
            <person name="Lipski A."/>
        </authorList>
    </citation>
    <scope>NUCLEOTIDE SEQUENCE [LARGE SCALE GENOMIC DNA]</scope>
    <source>
        <strain evidence="2 3">R4</strain>
    </source>
</reference>
<feature type="transmembrane region" description="Helical" evidence="1">
    <location>
        <begin position="24"/>
        <end position="46"/>
    </location>
</feature>
<keyword evidence="1" id="KW-0472">Membrane</keyword>
<protein>
    <submittedName>
        <fullName evidence="2">FxsA family protein</fullName>
    </submittedName>
</protein>
<accession>A0ABY8VJK5</accession>
<dbReference type="Pfam" id="PF04186">
    <property type="entry name" value="FxsA"/>
    <property type="match status" value="1"/>
</dbReference>
<keyword evidence="1" id="KW-1133">Transmembrane helix</keyword>